<proteinExistence type="predicted"/>
<sequence length="37" mass="4105">EQKLPCSSMDKDGFCTAIIIDKDPCGETWEPGETEET</sequence>
<protein>
    <submittedName>
        <fullName evidence="1">Uncharacterized protein</fullName>
    </submittedName>
</protein>
<gene>
    <name evidence="1" type="ORF">S06H3_49622</name>
</gene>
<name>X1MY47_9ZZZZ</name>
<comment type="caution">
    <text evidence="1">The sequence shown here is derived from an EMBL/GenBank/DDBJ whole genome shotgun (WGS) entry which is preliminary data.</text>
</comment>
<dbReference type="AlphaFoldDB" id="X1MY47"/>
<reference evidence="1" key="1">
    <citation type="journal article" date="2014" name="Front. Microbiol.">
        <title>High frequency of phylogenetically diverse reductive dehalogenase-homologous genes in deep subseafloor sedimentary metagenomes.</title>
        <authorList>
            <person name="Kawai M."/>
            <person name="Futagami T."/>
            <person name="Toyoda A."/>
            <person name="Takaki Y."/>
            <person name="Nishi S."/>
            <person name="Hori S."/>
            <person name="Arai W."/>
            <person name="Tsubouchi T."/>
            <person name="Morono Y."/>
            <person name="Uchiyama I."/>
            <person name="Ito T."/>
            <person name="Fujiyama A."/>
            <person name="Inagaki F."/>
            <person name="Takami H."/>
        </authorList>
    </citation>
    <scope>NUCLEOTIDE SEQUENCE</scope>
    <source>
        <strain evidence="1">Expedition CK06-06</strain>
    </source>
</reference>
<feature type="non-terminal residue" evidence="1">
    <location>
        <position position="1"/>
    </location>
</feature>
<accession>X1MY47</accession>
<organism evidence="1">
    <name type="scientific">marine sediment metagenome</name>
    <dbReference type="NCBI Taxonomy" id="412755"/>
    <lineage>
        <taxon>unclassified sequences</taxon>
        <taxon>metagenomes</taxon>
        <taxon>ecological metagenomes</taxon>
    </lineage>
</organism>
<evidence type="ECO:0000313" key="1">
    <source>
        <dbReference type="EMBL" id="GAI36637.1"/>
    </source>
</evidence>
<dbReference type="EMBL" id="BARV01031347">
    <property type="protein sequence ID" value="GAI36637.1"/>
    <property type="molecule type" value="Genomic_DNA"/>
</dbReference>